<keyword evidence="8" id="KW-1185">Reference proteome</keyword>
<evidence type="ECO:0000256" key="2">
    <source>
        <dbReference type="ARBA" id="ARBA00022729"/>
    </source>
</evidence>
<evidence type="ECO:0000256" key="1">
    <source>
        <dbReference type="ARBA" id="ARBA00004370"/>
    </source>
</evidence>
<evidence type="ECO:0000313" key="8">
    <source>
        <dbReference type="Proteomes" id="UP001159075"/>
    </source>
</evidence>
<comment type="similarity">
    <text evidence="4">Belongs to the bacterial secretin family.</text>
</comment>
<sequence>MNLFRQSSPLVVSFLLLGMMGCVSQSYTDSKNEAESMRSRIEQLTPTSTLNNVSVITRPPVVVTPLVKTQNVPWLSETIKVHVTRLPLSQVLSDVMRGVPANIWFDNDVNASTSVTLSANTTRQNILNLLASQTSYGFVTTQDKVEVRRYLSETFTLSIPIGTVSAQQGSTGTTGGGENPQVEGQFISTTLSSVDMIAEVTAAIKAVLKSNEESNELIGGVEAVPSLSSFIVRTTPDRMRQVQQVVERYKQELEKQVVLNIQVLEFRSNLGKDQGIDWNILKDIGDGSLQFVIPGTTTAASNNGFGMAFQGTGKWDGTTAFIKALEQQGSVSTETPINIQTLSNQPARLSQTLETPFLADIKVNTSENSSDTETRRESVSEGVDMFVSANVQQDHVWLRIAGSLTKIASDETETVKDTKLRFIAMRKVDLGFANKLRYGQSVVIGSIKQQTTGANKSASFGIDGLGSQATNSETVETLILLTPRRVR</sequence>
<organism evidence="7 8">
    <name type="scientific">Shewanella xiamenensis</name>
    <dbReference type="NCBI Taxonomy" id="332186"/>
    <lineage>
        <taxon>Bacteria</taxon>
        <taxon>Pseudomonadati</taxon>
        <taxon>Pseudomonadota</taxon>
        <taxon>Gammaproteobacteria</taxon>
        <taxon>Alteromonadales</taxon>
        <taxon>Shewanellaceae</taxon>
        <taxon>Shewanella</taxon>
    </lineage>
</organism>
<dbReference type="InterPro" id="IPR004846">
    <property type="entry name" value="T2SS/T3SS_dom"/>
</dbReference>
<dbReference type="PANTHER" id="PTHR30332:SF24">
    <property type="entry name" value="SECRETIN GSPD-RELATED"/>
    <property type="match status" value="1"/>
</dbReference>
<dbReference type="Proteomes" id="UP001159075">
    <property type="component" value="Unassembled WGS sequence"/>
</dbReference>
<comment type="caution">
    <text evidence="7">The sequence shown here is derived from an EMBL/GenBank/DDBJ whole genome shotgun (WGS) entry which is preliminary data.</text>
</comment>
<keyword evidence="2 5" id="KW-0732">Signal</keyword>
<name>A0ABT6UGX9_9GAMM</name>
<dbReference type="InterPro" id="IPR050810">
    <property type="entry name" value="Bact_Secretion_Sys_Channel"/>
</dbReference>
<proteinExistence type="inferred from homology"/>
<dbReference type="PROSITE" id="PS51257">
    <property type="entry name" value="PROKAR_LIPOPROTEIN"/>
    <property type="match status" value="1"/>
</dbReference>
<dbReference type="RefSeq" id="WP_282679987.1">
    <property type="nucleotide sequence ID" value="NZ_JAOTLW010000025.1"/>
</dbReference>
<dbReference type="EMBL" id="JAOTLW010000025">
    <property type="protein sequence ID" value="MDI5833715.1"/>
    <property type="molecule type" value="Genomic_DNA"/>
</dbReference>
<feature type="chain" id="PRO_5046743958" evidence="5">
    <location>
        <begin position="25"/>
        <end position="487"/>
    </location>
</feature>
<evidence type="ECO:0000256" key="5">
    <source>
        <dbReference type="SAM" id="SignalP"/>
    </source>
</evidence>
<reference evidence="7 8" key="1">
    <citation type="submission" date="2022-09" db="EMBL/GenBank/DDBJ databases">
        <title>The outer-membrane cytochrome OmcA is essential for infection of Shewanella oneidensis by a zebrafish-associated bacteriophage.</title>
        <authorList>
            <person name="Grenfell A.W."/>
            <person name="Intile P."/>
            <person name="Mcfarlane J."/>
            <person name="Leung D."/>
            <person name="Abdalla K."/>
            <person name="Wold M."/>
            <person name="Kees E."/>
            <person name="Gralnick J."/>
        </authorList>
    </citation>
    <scope>NUCLEOTIDE SEQUENCE [LARGE SCALE GENOMIC DNA]</scope>
    <source>
        <strain evidence="7 8">NF-5</strain>
    </source>
</reference>
<evidence type="ECO:0000256" key="3">
    <source>
        <dbReference type="ARBA" id="ARBA00023136"/>
    </source>
</evidence>
<evidence type="ECO:0000259" key="6">
    <source>
        <dbReference type="Pfam" id="PF00263"/>
    </source>
</evidence>
<dbReference type="Pfam" id="PF00263">
    <property type="entry name" value="Secretin"/>
    <property type="match status" value="1"/>
</dbReference>
<comment type="subcellular location">
    <subcellularLocation>
        <location evidence="1">Membrane</location>
    </subcellularLocation>
</comment>
<accession>A0ABT6UGX9</accession>
<evidence type="ECO:0000313" key="7">
    <source>
        <dbReference type="EMBL" id="MDI5833715.1"/>
    </source>
</evidence>
<keyword evidence="3" id="KW-0472">Membrane</keyword>
<feature type="signal peptide" evidence="5">
    <location>
        <begin position="1"/>
        <end position="24"/>
    </location>
</feature>
<evidence type="ECO:0000256" key="4">
    <source>
        <dbReference type="RuleBase" id="RU004003"/>
    </source>
</evidence>
<gene>
    <name evidence="7" type="ORF">ODY93_19200</name>
</gene>
<feature type="domain" description="Type II/III secretion system secretin-like" evidence="6">
    <location>
        <begin position="324"/>
        <end position="457"/>
    </location>
</feature>
<dbReference type="PANTHER" id="PTHR30332">
    <property type="entry name" value="PROBABLE GENERAL SECRETION PATHWAY PROTEIN D"/>
    <property type="match status" value="1"/>
</dbReference>
<protein>
    <submittedName>
        <fullName evidence="7">Type II and III secretion system protein</fullName>
    </submittedName>
</protein>